<dbReference type="CDD" id="cd04647">
    <property type="entry name" value="LbH_MAT_like"/>
    <property type="match status" value="1"/>
</dbReference>
<keyword evidence="1" id="KW-0808">Transferase</keyword>
<name>A0A9D7SB18_9BACT</name>
<gene>
    <name evidence="1" type="ORF">IPO85_12845</name>
</gene>
<dbReference type="SUPFAM" id="SSF51161">
    <property type="entry name" value="Trimeric LpxA-like enzymes"/>
    <property type="match status" value="1"/>
</dbReference>
<dbReference type="InterPro" id="IPR051159">
    <property type="entry name" value="Hexapeptide_acetyltransf"/>
</dbReference>
<dbReference type="AlphaFoldDB" id="A0A9D7SB18"/>
<sequence length="191" mass="21166">MKRVKKILKSIILLFSKIELFKFIFGIEHVVRRLRTCRPFLIAPILKNNGAHIGNDINFKGNYTFDNVYEDESSTGDFSNLTIGNKCVIGKNVFFDLTDQIILGDDVGIGAQSMLMTHMDIGRMPMSEYYPRQKAPIKIGSGTFLGAHVIILHGVELGTCCVVAAGTVITKSFPDYSLIAGVPGRLVRKIK</sequence>
<dbReference type="GO" id="GO:0016746">
    <property type="term" value="F:acyltransferase activity"/>
    <property type="evidence" value="ECO:0007669"/>
    <property type="project" value="UniProtKB-KW"/>
</dbReference>
<dbReference type="InterPro" id="IPR011004">
    <property type="entry name" value="Trimer_LpxA-like_sf"/>
</dbReference>
<reference evidence="1 2" key="1">
    <citation type="submission" date="2020-10" db="EMBL/GenBank/DDBJ databases">
        <title>Connecting structure to function with the recovery of over 1000 high-quality activated sludge metagenome-assembled genomes encoding full-length rRNA genes using long-read sequencing.</title>
        <authorList>
            <person name="Singleton C.M."/>
            <person name="Petriglieri F."/>
            <person name="Kristensen J.M."/>
            <person name="Kirkegaard R.H."/>
            <person name="Michaelsen T.Y."/>
            <person name="Andersen M.H."/>
            <person name="Karst S.M."/>
            <person name="Dueholm M.S."/>
            <person name="Nielsen P.H."/>
            <person name="Albertsen M."/>
        </authorList>
    </citation>
    <scope>NUCLEOTIDE SEQUENCE [LARGE SCALE GENOMIC DNA]</scope>
    <source>
        <strain evidence="1">Ribe_18-Q3-R11-54_BAT3C.373</strain>
    </source>
</reference>
<dbReference type="InterPro" id="IPR001451">
    <property type="entry name" value="Hexapep"/>
</dbReference>
<accession>A0A9D7SB18</accession>
<proteinExistence type="predicted"/>
<dbReference type="Gene3D" id="2.160.10.10">
    <property type="entry name" value="Hexapeptide repeat proteins"/>
    <property type="match status" value="1"/>
</dbReference>
<protein>
    <submittedName>
        <fullName evidence="1">Acyltransferase</fullName>
    </submittedName>
</protein>
<evidence type="ECO:0000313" key="2">
    <source>
        <dbReference type="Proteomes" id="UP000808349"/>
    </source>
</evidence>
<dbReference type="Pfam" id="PF14602">
    <property type="entry name" value="Hexapep_2"/>
    <property type="match status" value="1"/>
</dbReference>
<dbReference type="PANTHER" id="PTHR23416">
    <property type="entry name" value="SIALIC ACID SYNTHASE-RELATED"/>
    <property type="match status" value="1"/>
</dbReference>
<dbReference type="Proteomes" id="UP000808349">
    <property type="component" value="Unassembled WGS sequence"/>
</dbReference>
<organism evidence="1 2">
    <name type="scientific">Candidatus Defluviibacterium haderslevense</name>
    <dbReference type="NCBI Taxonomy" id="2981993"/>
    <lineage>
        <taxon>Bacteria</taxon>
        <taxon>Pseudomonadati</taxon>
        <taxon>Bacteroidota</taxon>
        <taxon>Saprospiria</taxon>
        <taxon>Saprospirales</taxon>
        <taxon>Saprospiraceae</taxon>
        <taxon>Candidatus Defluviibacterium</taxon>
    </lineage>
</organism>
<keyword evidence="1" id="KW-0012">Acyltransferase</keyword>
<comment type="caution">
    <text evidence="1">The sequence shown here is derived from an EMBL/GenBank/DDBJ whole genome shotgun (WGS) entry which is preliminary data.</text>
</comment>
<evidence type="ECO:0000313" key="1">
    <source>
        <dbReference type="EMBL" id="MBK9718370.1"/>
    </source>
</evidence>
<dbReference type="EMBL" id="JADKFW010000010">
    <property type="protein sequence ID" value="MBK9718370.1"/>
    <property type="molecule type" value="Genomic_DNA"/>
</dbReference>